<dbReference type="InterPro" id="IPR011989">
    <property type="entry name" value="ARM-like"/>
</dbReference>
<dbReference type="PROSITE" id="PS51257">
    <property type="entry name" value="PROKAR_LIPOPROTEIN"/>
    <property type="match status" value="1"/>
</dbReference>
<keyword evidence="3" id="KW-1185">Reference proteome</keyword>
<protein>
    <recommendedName>
        <fullName evidence="4">PBS lyase HEAT domain protein repeat-containing protein</fullName>
    </recommendedName>
</protein>
<dbReference type="AlphaFoldDB" id="D2R8J2"/>
<accession>D2R8J2</accession>
<dbReference type="SUPFAM" id="SSF48371">
    <property type="entry name" value="ARM repeat"/>
    <property type="match status" value="1"/>
</dbReference>
<name>D2R8J2_PIRSD</name>
<reference evidence="2 3" key="1">
    <citation type="journal article" date="2009" name="Stand. Genomic Sci.">
        <title>Complete genome sequence of Pirellula staleyi type strain (ATCC 27377).</title>
        <authorList>
            <person name="Clum A."/>
            <person name="Tindall B.J."/>
            <person name="Sikorski J."/>
            <person name="Ivanova N."/>
            <person name="Mavrommatis K."/>
            <person name="Lucas S."/>
            <person name="Glavina del Rio T."/>
            <person name="Nolan M."/>
            <person name="Chen F."/>
            <person name="Tice H."/>
            <person name="Pitluck S."/>
            <person name="Cheng J.F."/>
            <person name="Chertkov O."/>
            <person name="Brettin T."/>
            <person name="Han C."/>
            <person name="Detter J.C."/>
            <person name="Kuske C."/>
            <person name="Bruce D."/>
            <person name="Goodwin L."/>
            <person name="Ovchinikova G."/>
            <person name="Pati A."/>
            <person name="Mikhailova N."/>
            <person name="Chen A."/>
            <person name="Palaniappan K."/>
            <person name="Land M."/>
            <person name="Hauser L."/>
            <person name="Chang Y.J."/>
            <person name="Jeffries C.D."/>
            <person name="Chain P."/>
            <person name="Rohde M."/>
            <person name="Goker M."/>
            <person name="Bristow J."/>
            <person name="Eisen J.A."/>
            <person name="Markowitz V."/>
            <person name="Hugenholtz P."/>
            <person name="Kyrpides N.C."/>
            <person name="Klenk H.P."/>
            <person name="Lapidus A."/>
        </authorList>
    </citation>
    <scope>NUCLEOTIDE SEQUENCE [LARGE SCALE GENOMIC DNA]</scope>
    <source>
        <strain evidence="3">ATCC 27377 / DSM 6068 / ICPB 4128</strain>
    </source>
</reference>
<dbReference type="STRING" id="530564.Psta_2868"/>
<evidence type="ECO:0000256" key="1">
    <source>
        <dbReference type="SAM" id="MobiDB-lite"/>
    </source>
</evidence>
<evidence type="ECO:0008006" key="4">
    <source>
        <dbReference type="Google" id="ProtNLM"/>
    </source>
</evidence>
<dbReference type="HOGENOM" id="CLU_1642168_0_0_0"/>
<gene>
    <name evidence="2" type="ordered locus">Psta_2868</name>
</gene>
<dbReference type="Gene3D" id="1.25.10.10">
    <property type="entry name" value="Leucine-rich Repeat Variant"/>
    <property type="match status" value="1"/>
</dbReference>
<dbReference type="eggNOG" id="COG1413">
    <property type="taxonomic scope" value="Bacteria"/>
</dbReference>
<proteinExistence type="predicted"/>
<dbReference type="Pfam" id="PF13646">
    <property type="entry name" value="HEAT_2"/>
    <property type="match status" value="1"/>
</dbReference>
<sequence length="161" mass="16968" precursor="true">MHYLRATLLLTTALLLCGCRGEVTPPTTNSEPSHEPAPIGKSLPDSPAETPATIPTEVPAELSNLSVDQLVNKLVSDATRDSAAIALAAKGKEAVQATLSACSHEKWEVRAAAVFVLSQVDGEAAVTKKLTEMRDSDPAPAVRDAAAFGLDALDERARLRK</sequence>
<organism evidence="2 3">
    <name type="scientific">Pirellula staleyi (strain ATCC 27377 / DSM 6068 / ICPB 4128)</name>
    <name type="common">Pirella staleyi</name>
    <dbReference type="NCBI Taxonomy" id="530564"/>
    <lineage>
        <taxon>Bacteria</taxon>
        <taxon>Pseudomonadati</taxon>
        <taxon>Planctomycetota</taxon>
        <taxon>Planctomycetia</taxon>
        <taxon>Pirellulales</taxon>
        <taxon>Pirellulaceae</taxon>
        <taxon>Pirellula</taxon>
    </lineage>
</organism>
<dbReference type="KEGG" id="psl:Psta_2868"/>
<feature type="region of interest" description="Disordered" evidence="1">
    <location>
        <begin position="24"/>
        <end position="53"/>
    </location>
</feature>
<dbReference type="OrthoDB" id="10006913at2"/>
<dbReference type="Proteomes" id="UP000001887">
    <property type="component" value="Chromosome"/>
</dbReference>
<evidence type="ECO:0000313" key="2">
    <source>
        <dbReference type="EMBL" id="ADB17533.1"/>
    </source>
</evidence>
<evidence type="ECO:0000313" key="3">
    <source>
        <dbReference type="Proteomes" id="UP000001887"/>
    </source>
</evidence>
<dbReference type="InterPro" id="IPR016024">
    <property type="entry name" value="ARM-type_fold"/>
</dbReference>
<dbReference type="EMBL" id="CP001848">
    <property type="protein sequence ID" value="ADB17533.1"/>
    <property type="molecule type" value="Genomic_DNA"/>
</dbReference>